<evidence type="ECO:0000256" key="10">
    <source>
        <dbReference type="ARBA" id="ARBA00023136"/>
    </source>
</evidence>
<evidence type="ECO:0000256" key="8">
    <source>
        <dbReference type="ARBA" id="ARBA00022989"/>
    </source>
</evidence>
<keyword evidence="6 11" id="KW-0812">Transmembrane</keyword>
<organism evidence="12 13">
    <name type="scientific">Thiocapsa roseopersicina</name>
    <dbReference type="NCBI Taxonomy" id="1058"/>
    <lineage>
        <taxon>Bacteria</taxon>
        <taxon>Pseudomonadati</taxon>
        <taxon>Pseudomonadota</taxon>
        <taxon>Gammaproteobacteria</taxon>
        <taxon>Chromatiales</taxon>
        <taxon>Chromatiaceae</taxon>
        <taxon>Thiocapsa</taxon>
    </lineage>
</organism>
<keyword evidence="9" id="KW-0811">Translocation</keyword>
<evidence type="ECO:0000256" key="11">
    <source>
        <dbReference type="SAM" id="Phobius"/>
    </source>
</evidence>
<evidence type="ECO:0000256" key="5">
    <source>
        <dbReference type="ARBA" id="ARBA00022475"/>
    </source>
</evidence>
<keyword evidence="13" id="KW-1185">Reference proteome</keyword>
<accession>A0A1H2WWG4</accession>
<proteinExistence type="inferred from homology"/>
<evidence type="ECO:0000256" key="9">
    <source>
        <dbReference type="ARBA" id="ARBA00023010"/>
    </source>
</evidence>
<name>A0A1H2WWG4_THIRO</name>
<dbReference type="STRING" id="1058.SAMN05421783_109134"/>
<keyword evidence="8 11" id="KW-1133">Transmembrane helix</keyword>
<comment type="similarity">
    <text evidence="2">Belongs to the YajC family.</text>
</comment>
<dbReference type="SMART" id="SM01323">
    <property type="entry name" value="YajC"/>
    <property type="match status" value="1"/>
</dbReference>
<evidence type="ECO:0000256" key="7">
    <source>
        <dbReference type="ARBA" id="ARBA00022927"/>
    </source>
</evidence>
<dbReference type="GO" id="GO:0015031">
    <property type="term" value="P:protein transport"/>
    <property type="evidence" value="ECO:0007669"/>
    <property type="project" value="UniProtKB-KW"/>
</dbReference>
<dbReference type="Pfam" id="PF02699">
    <property type="entry name" value="YajC"/>
    <property type="match status" value="1"/>
</dbReference>
<dbReference type="EMBL" id="FNNZ01000009">
    <property type="protein sequence ID" value="SDW84319.1"/>
    <property type="molecule type" value="Genomic_DNA"/>
</dbReference>
<evidence type="ECO:0000256" key="2">
    <source>
        <dbReference type="ARBA" id="ARBA00006742"/>
    </source>
</evidence>
<sequence length="113" mass="12004">MMSFLISDAVAQGEAAAGAGAGDPFLAMLPLVLFAVVFYFLLIRPQSKRQKEHRKMVESLAKGDEVVTIGGIAGRIADIGDNFALLDIADGVAVKIRRSSVESVMPKGTLKDL</sequence>
<evidence type="ECO:0000313" key="12">
    <source>
        <dbReference type="EMBL" id="SDW84319.1"/>
    </source>
</evidence>
<dbReference type="NCBIfam" id="TIGR00739">
    <property type="entry name" value="yajC"/>
    <property type="match status" value="1"/>
</dbReference>
<evidence type="ECO:0000256" key="3">
    <source>
        <dbReference type="ARBA" id="ARBA00014962"/>
    </source>
</evidence>
<feature type="transmembrane region" description="Helical" evidence="11">
    <location>
        <begin position="25"/>
        <end position="43"/>
    </location>
</feature>
<reference evidence="13" key="1">
    <citation type="submission" date="2016-10" db="EMBL/GenBank/DDBJ databases">
        <authorList>
            <person name="Varghese N."/>
            <person name="Submissions S."/>
        </authorList>
    </citation>
    <scope>NUCLEOTIDE SEQUENCE [LARGE SCALE GENOMIC DNA]</scope>
    <source>
        <strain evidence="13">DSM 217</strain>
    </source>
</reference>
<keyword evidence="10 11" id="KW-0472">Membrane</keyword>
<comment type="subcellular location">
    <subcellularLocation>
        <location evidence="1">Cell membrane</location>
        <topology evidence="1">Single-pass membrane protein</topology>
    </subcellularLocation>
</comment>
<dbReference type="PANTHER" id="PTHR33909:SF1">
    <property type="entry name" value="SEC TRANSLOCON ACCESSORY COMPLEX SUBUNIT YAJC"/>
    <property type="match status" value="1"/>
</dbReference>
<dbReference type="AlphaFoldDB" id="A0A1H2WWG4"/>
<evidence type="ECO:0000256" key="4">
    <source>
        <dbReference type="ARBA" id="ARBA00022448"/>
    </source>
</evidence>
<evidence type="ECO:0000256" key="6">
    <source>
        <dbReference type="ARBA" id="ARBA00022692"/>
    </source>
</evidence>
<dbReference type="Proteomes" id="UP000198816">
    <property type="component" value="Unassembled WGS sequence"/>
</dbReference>
<evidence type="ECO:0000313" key="13">
    <source>
        <dbReference type="Proteomes" id="UP000198816"/>
    </source>
</evidence>
<evidence type="ECO:0000256" key="1">
    <source>
        <dbReference type="ARBA" id="ARBA00004162"/>
    </source>
</evidence>
<keyword evidence="4" id="KW-0813">Transport</keyword>
<dbReference type="GO" id="GO:0005886">
    <property type="term" value="C:plasma membrane"/>
    <property type="evidence" value="ECO:0007669"/>
    <property type="project" value="UniProtKB-SubCell"/>
</dbReference>
<keyword evidence="5" id="KW-1003">Cell membrane</keyword>
<dbReference type="PRINTS" id="PR01853">
    <property type="entry name" value="YAJCTRNLCASE"/>
</dbReference>
<gene>
    <name evidence="12" type="ORF">SAMN05421783_109134</name>
</gene>
<protein>
    <recommendedName>
        <fullName evidence="3">Sec translocon accessory complex subunit YajC</fullName>
    </recommendedName>
</protein>
<dbReference type="InterPro" id="IPR003849">
    <property type="entry name" value="Preprotein_translocase_YajC"/>
</dbReference>
<keyword evidence="7" id="KW-0653">Protein transport</keyword>
<dbReference type="PANTHER" id="PTHR33909">
    <property type="entry name" value="SEC TRANSLOCON ACCESSORY COMPLEX SUBUNIT YAJC"/>
    <property type="match status" value="1"/>
</dbReference>